<keyword evidence="10" id="KW-0732">Signal</keyword>
<gene>
    <name evidence="12" type="ORF">JIN83_12215</name>
</gene>
<dbReference type="CDD" id="cd07562">
    <property type="entry name" value="Peptidase_S41_TRI"/>
    <property type="match status" value="1"/>
</dbReference>
<evidence type="ECO:0000256" key="8">
    <source>
        <dbReference type="PIRSR" id="PIRSR036421-1"/>
    </source>
</evidence>
<evidence type="ECO:0000313" key="13">
    <source>
        <dbReference type="Proteomes" id="UP000634206"/>
    </source>
</evidence>
<dbReference type="InterPro" id="IPR036034">
    <property type="entry name" value="PDZ_sf"/>
</dbReference>
<evidence type="ECO:0000256" key="10">
    <source>
        <dbReference type="SAM" id="SignalP"/>
    </source>
</evidence>
<dbReference type="Pfam" id="PF03572">
    <property type="entry name" value="Peptidase_S41"/>
    <property type="match status" value="1"/>
</dbReference>
<comment type="subcellular location">
    <subcellularLocation>
        <location evidence="1 7">Cytoplasm</location>
    </subcellularLocation>
</comment>
<dbReference type="PANTHER" id="PTHR43253:SF1">
    <property type="entry name" value="TRICORN PROTEASE HOMOLOG 2-RELATED"/>
    <property type="match status" value="1"/>
</dbReference>
<dbReference type="EMBL" id="JAENIG010000008">
    <property type="protein sequence ID" value="MBK1855730.1"/>
    <property type="molecule type" value="Genomic_DNA"/>
</dbReference>
<keyword evidence="3 7" id="KW-0963">Cytoplasm</keyword>
<dbReference type="PIRSF" id="PIRSF036421">
    <property type="entry name" value="Tricorn_protease"/>
    <property type="match status" value="1"/>
</dbReference>
<dbReference type="InterPro" id="IPR012393">
    <property type="entry name" value="Tricorn_protease"/>
</dbReference>
<organism evidence="12 13">
    <name type="scientific">Oceaniferula flava</name>
    <dbReference type="NCBI Taxonomy" id="2800421"/>
    <lineage>
        <taxon>Bacteria</taxon>
        <taxon>Pseudomonadati</taxon>
        <taxon>Verrucomicrobiota</taxon>
        <taxon>Verrucomicrobiia</taxon>
        <taxon>Verrucomicrobiales</taxon>
        <taxon>Verrucomicrobiaceae</taxon>
        <taxon>Oceaniferula</taxon>
    </lineage>
</organism>
<dbReference type="InterPro" id="IPR028204">
    <property type="entry name" value="Tricorn_C1"/>
</dbReference>
<dbReference type="EC" id="3.4.21.-" evidence="7"/>
<comment type="function">
    <text evidence="7">Degrades oligopeptides.</text>
</comment>
<dbReference type="InterPro" id="IPR011042">
    <property type="entry name" value="6-blade_b-propeller_TolB-like"/>
</dbReference>
<evidence type="ECO:0000259" key="11">
    <source>
        <dbReference type="SMART" id="SM00245"/>
    </source>
</evidence>
<dbReference type="Gene3D" id="2.120.10.60">
    <property type="entry name" value="Tricorn protease N-terminal domain"/>
    <property type="match status" value="2"/>
</dbReference>
<evidence type="ECO:0000256" key="7">
    <source>
        <dbReference type="PIRNR" id="PIRNR036421"/>
    </source>
</evidence>
<evidence type="ECO:0000313" key="12">
    <source>
        <dbReference type="EMBL" id="MBK1855730.1"/>
    </source>
</evidence>
<dbReference type="SUPFAM" id="SSF69304">
    <property type="entry name" value="Tricorn protease N-terminal domain"/>
    <property type="match status" value="1"/>
</dbReference>
<dbReference type="Gene3D" id="3.90.226.10">
    <property type="entry name" value="2-enoyl-CoA Hydratase, Chain A, domain 1"/>
    <property type="match status" value="1"/>
</dbReference>
<feature type="active site" description="Nucleophile" evidence="8">
    <location>
        <position position="978"/>
    </location>
</feature>
<dbReference type="RefSeq" id="WP_309490343.1">
    <property type="nucleotide sequence ID" value="NZ_JAENIG010000008.1"/>
</dbReference>
<evidence type="ECO:0000256" key="4">
    <source>
        <dbReference type="ARBA" id="ARBA00022670"/>
    </source>
</evidence>
<dbReference type="InterPro" id="IPR029045">
    <property type="entry name" value="ClpP/crotonase-like_dom_sf"/>
</dbReference>
<feature type="signal peptide" evidence="10">
    <location>
        <begin position="1"/>
        <end position="20"/>
    </location>
</feature>
<dbReference type="PANTHER" id="PTHR43253">
    <property type="entry name" value="TRICORN PROTEASE HOMOLOG 2-RELATED"/>
    <property type="match status" value="1"/>
</dbReference>
<dbReference type="GO" id="GO:0005737">
    <property type="term" value="C:cytoplasm"/>
    <property type="evidence" value="ECO:0007669"/>
    <property type="project" value="UniProtKB-SubCell"/>
</dbReference>
<dbReference type="Gene3D" id="2.30.42.10">
    <property type="match status" value="1"/>
</dbReference>
<evidence type="ECO:0000256" key="2">
    <source>
        <dbReference type="ARBA" id="ARBA00008524"/>
    </source>
</evidence>
<feature type="active site" description="Charge relay system" evidence="8">
    <location>
        <position position="751"/>
    </location>
</feature>
<sequence>MTLRFPLFLTSALIALNVHAAEPIRMAAYPDVSPDGSKIVFSWRDDIWIASANGGQAHRLTSHPARDLSPRFTVDGESICFGSYRDGTFQSYSMSSSGGAATQLTFHSQGSMLQDLSPDGKKVLVQGIRDSVGAIPYQLFEVGIDGKSPEQLVFKAYAQNGRYSADGKSIVFTRGSEQLYRKGYYGSKASQVWTWTQNAQGEDVFEQPVSSEYGCRTPVYDQQGTGFYYTQGSPNGFNLWYYELATKSSRQVTFFEDDSVMQPAISRDGSTMVFRHLFDFYTLSLDDSTEDNPAKPQQLKLWHNEDLGPAESHELVIRETEDVTFSPSGLETVFTARGDLWAMDTVLKKPNRLTETAGHEKDVWFSHDGKSVVYLYDDGIDTEIRRLEKSKPGKYWWEAKKFEHSVLVKSSDRPNSVTPGPKGKKMVYTTYPGNLWISEADGSEPRRILESWEPPSVRWSPDGKWLAYSVKNNDFNSDIFIVAADGSSAPVNISRHPDNDFFPSWSPDGRRLAFVGRHHKENYDLFYVDLYRSDEAKDSDGEARERARKLMQKDPAYKNTAKKVVKKALEKLTKDKKKEKEKAKESFDFHNIAQRVNRLEVKGIIPTHVIWSHDSKKILFQSSKGKSIYAIEAKSNAKPSKFADASGTPIRMGSKGKLYMLSEGLPSVLINGKLTKYPFTIYTYRDPENWKRMTFRTAWKTMRDRFYDPAMNNRDWDQILEKYEDMAAQAPNSTVFSRVANMMLGELNASHMGFRSKTWPTPWKPRTPWKEVTVHLGVRFDAEHEGKGWRVESVIPNSPASHEISKINPGELITKVDYMEVSTDTPLTSVLNRRLSDPVYLTVENAQGKERQVKIQPISYTAARDLAKNARIDETEAAVDKLSGGQLGYIHVARMMWDEFEQFEHHLYEQGAGKKGIVIDVRDNGGGFTTDHLLTALCQPRHAYTIPRGGGVGYPQDRIVYATWSKPIIVLCNQNSYSNAEIFSHAIRNLGRGKLVGVATAGGVVSTGSVSIMGSTMRMPFRGWFSTVDGEDMELNGAKPHYEIWNRPGELSAGIDHQLEKAVSVLLEDTAKAKPYPAARYRSRSKPPAHQSSAPAAPTKPVNTMEADTPTN</sequence>
<dbReference type="Gene3D" id="2.120.10.30">
    <property type="entry name" value="TolB, C-terminal domain"/>
    <property type="match status" value="1"/>
</dbReference>
<evidence type="ECO:0000256" key="1">
    <source>
        <dbReference type="ARBA" id="ARBA00004496"/>
    </source>
</evidence>
<dbReference type="Proteomes" id="UP000634206">
    <property type="component" value="Unassembled WGS sequence"/>
</dbReference>
<dbReference type="SMART" id="SM00245">
    <property type="entry name" value="TSPc"/>
    <property type="match status" value="1"/>
</dbReference>
<feature type="region of interest" description="Disordered" evidence="9">
    <location>
        <begin position="1076"/>
        <end position="1112"/>
    </location>
</feature>
<keyword evidence="6 7" id="KW-0720">Serine protease</keyword>
<feature type="chain" id="PRO_5042222822" description="Tricorn protease homolog" evidence="10">
    <location>
        <begin position="21"/>
        <end position="1112"/>
    </location>
</feature>
<dbReference type="InterPro" id="IPR005151">
    <property type="entry name" value="Tail-specific_protease"/>
</dbReference>
<dbReference type="GO" id="GO:0006508">
    <property type="term" value="P:proteolysis"/>
    <property type="evidence" value="ECO:0007669"/>
    <property type="project" value="UniProtKB-UniRule"/>
</dbReference>
<feature type="domain" description="Tail specific protease" evidence="11">
    <location>
        <begin position="848"/>
        <end position="1045"/>
    </location>
</feature>
<dbReference type="Pfam" id="PF14684">
    <property type="entry name" value="Tricorn_C1"/>
    <property type="match status" value="1"/>
</dbReference>
<evidence type="ECO:0000256" key="3">
    <source>
        <dbReference type="ARBA" id="ARBA00022490"/>
    </source>
</evidence>
<dbReference type="Gene3D" id="3.30.750.44">
    <property type="match status" value="1"/>
</dbReference>
<evidence type="ECO:0000256" key="9">
    <source>
        <dbReference type="SAM" id="MobiDB-lite"/>
    </source>
</evidence>
<dbReference type="InterPro" id="IPR011659">
    <property type="entry name" value="WD40"/>
</dbReference>
<dbReference type="SUPFAM" id="SSF82171">
    <property type="entry name" value="DPP6 N-terminal domain-like"/>
    <property type="match status" value="1"/>
</dbReference>
<dbReference type="SUPFAM" id="SSF52096">
    <property type="entry name" value="ClpP/crotonase"/>
    <property type="match status" value="1"/>
</dbReference>
<dbReference type="Pfam" id="PF26549">
    <property type="entry name" value="Tricorn_N"/>
    <property type="match status" value="1"/>
</dbReference>
<keyword evidence="5 7" id="KW-0378">Hydrolase</keyword>
<dbReference type="GO" id="GO:0008236">
    <property type="term" value="F:serine-type peptidase activity"/>
    <property type="evidence" value="ECO:0007669"/>
    <property type="project" value="UniProtKB-UniRule"/>
</dbReference>
<dbReference type="Pfam" id="PF07676">
    <property type="entry name" value="PD40"/>
    <property type="match status" value="2"/>
</dbReference>
<name>A0AAE2SFP7_9BACT</name>
<reference evidence="12" key="1">
    <citation type="submission" date="2021-01" db="EMBL/GenBank/DDBJ databases">
        <title>Modified the classification status of verrucomicrobia.</title>
        <authorList>
            <person name="Feng X."/>
        </authorList>
    </citation>
    <scope>NUCLEOTIDE SEQUENCE</scope>
    <source>
        <strain evidence="12">5K15</strain>
    </source>
</reference>
<comment type="caution">
    <text evidence="12">The sequence shown here is derived from an EMBL/GenBank/DDBJ whole genome shotgun (WGS) entry which is preliminary data.</text>
</comment>
<evidence type="ECO:0000256" key="5">
    <source>
        <dbReference type="ARBA" id="ARBA00022801"/>
    </source>
</evidence>
<feature type="compositionally biased region" description="Low complexity" evidence="9">
    <location>
        <begin position="1088"/>
        <end position="1097"/>
    </location>
</feature>
<accession>A0AAE2SFP7</accession>
<keyword evidence="4 7" id="KW-0645">Protease</keyword>
<keyword evidence="13" id="KW-1185">Reference proteome</keyword>
<protein>
    <recommendedName>
        <fullName evidence="7">Tricorn protease homolog</fullName>
        <ecNumber evidence="7">3.4.21.-</ecNumber>
    </recommendedName>
</protein>
<feature type="active site" description="Charge relay system" evidence="8">
    <location>
        <position position="1034"/>
    </location>
</feature>
<proteinExistence type="inferred from homology"/>
<evidence type="ECO:0000256" key="6">
    <source>
        <dbReference type="ARBA" id="ARBA00022825"/>
    </source>
</evidence>
<comment type="similarity">
    <text evidence="2 7">Belongs to the peptidase S41B family.</text>
</comment>
<dbReference type="AlphaFoldDB" id="A0AAE2SFP7"/>
<dbReference type="SUPFAM" id="SSF50156">
    <property type="entry name" value="PDZ domain-like"/>
    <property type="match status" value="1"/>
</dbReference>